<sequence length="435" mass="46508">MSSGAPANQDALIGELASLTGLAPTEAEQYLNAGNWDIETAAALYFDEATPEHGQQAQDLGMAGDDQTQDQPPSPPPRQGGARTLAGEWISSEPSSSSTQPSSAQRQPTQRGMRTLRDLQAQGGPGGHGHGHAHGEDGDHPSDEDYHDDENQDFFAGGEKSGLAVQNPNSADPRDQINNILRRARQNLPRPGGDEERPAQSHFRGTGMTLGGDDAPSRAIPDPTANIPQPPERVQRVLHLWQDGFSVDDGPLFRYDDPANARTLELINSGHAPLNILNVQPDQEVDVEVHPHKDEKYKPPKKKYVPFSGSGQRLGSPTPGATSVAPPPTPAATSSTTVASTSTGTAPPSVDVDVSSPTITLQIRLGDGTRLQSRFNTTHTVGDVYDFVNASSAASTQRDYALMTTFPSKELNDKGQVLGDMTEFKRGGVVVQKWK</sequence>
<keyword evidence="1" id="KW-0833">Ubl conjugation pathway</keyword>
<feature type="compositionally biased region" description="Low complexity" evidence="2">
    <location>
        <begin position="331"/>
        <end position="349"/>
    </location>
</feature>
<comment type="caution">
    <text evidence="5">The sequence shown here is derived from an EMBL/GenBank/DDBJ whole genome shotgun (WGS) entry which is preliminary data.</text>
</comment>
<evidence type="ECO:0000256" key="2">
    <source>
        <dbReference type="SAM" id="MobiDB-lite"/>
    </source>
</evidence>
<dbReference type="Pfam" id="PF08059">
    <property type="entry name" value="SEP"/>
    <property type="match status" value="1"/>
</dbReference>
<dbReference type="FunFam" id="3.10.20.90:FF:000179">
    <property type="entry name" value="Plant UBX domain-containing protein 4"/>
    <property type="match status" value="1"/>
</dbReference>
<evidence type="ECO:0000313" key="6">
    <source>
        <dbReference type="Proteomes" id="UP000800093"/>
    </source>
</evidence>
<feature type="region of interest" description="Disordered" evidence="2">
    <location>
        <begin position="47"/>
        <end position="230"/>
    </location>
</feature>
<dbReference type="Gene3D" id="1.10.8.10">
    <property type="entry name" value="DNA helicase RuvA subunit, C-terminal domain"/>
    <property type="match status" value="1"/>
</dbReference>
<dbReference type="PROSITE" id="PS50033">
    <property type="entry name" value="UBX"/>
    <property type="match status" value="1"/>
</dbReference>
<dbReference type="GO" id="GO:0005634">
    <property type="term" value="C:nucleus"/>
    <property type="evidence" value="ECO:0007669"/>
    <property type="project" value="TreeGrafter"/>
</dbReference>
<feature type="domain" description="UBX" evidence="3">
    <location>
        <begin position="354"/>
        <end position="431"/>
    </location>
</feature>
<dbReference type="GO" id="GO:0043161">
    <property type="term" value="P:proteasome-mediated ubiquitin-dependent protein catabolic process"/>
    <property type="evidence" value="ECO:0007669"/>
    <property type="project" value="TreeGrafter"/>
</dbReference>
<dbReference type="Pfam" id="PF14555">
    <property type="entry name" value="UBA_4"/>
    <property type="match status" value="1"/>
</dbReference>
<dbReference type="Proteomes" id="UP000800093">
    <property type="component" value="Unassembled WGS sequence"/>
</dbReference>
<dbReference type="InterPro" id="IPR009060">
    <property type="entry name" value="UBA-like_sf"/>
</dbReference>
<dbReference type="CDD" id="cd01770">
    <property type="entry name" value="UBX_UBXN2"/>
    <property type="match status" value="1"/>
</dbReference>
<evidence type="ECO:0000256" key="1">
    <source>
        <dbReference type="ARBA" id="ARBA00022786"/>
    </source>
</evidence>
<dbReference type="Gene3D" id="3.10.20.90">
    <property type="entry name" value="Phosphatidylinositol 3-kinase Catalytic Subunit, Chain A, domain 1"/>
    <property type="match status" value="1"/>
</dbReference>
<dbReference type="AlphaFoldDB" id="A0A9P4NA75"/>
<dbReference type="OrthoDB" id="25887at2759"/>
<dbReference type="GO" id="GO:0061025">
    <property type="term" value="P:membrane fusion"/>
    <property type="evidence" value="ECO:0007669"/>
    <property type="project" value="TreeGrafter"/>
</dbReference>
<dbReference type="SUPFAM" id="SSF46934">
    <property type="entry name" value="UBA-like"/>
    <property type="match status" value="1"/>
</dbReference>
<feature type="region of interest" description="Disordered" evidence="2">
    <location>
        <begin position="290"/>
        <end position="353"/>
    </location>
</feature>
<dbReference type="InterPro" id="IPR012989">
    <property type="entry name" value="SEP_domain"/>
</dbReference>
<dbReference type="GO" id="GO:0000045">
    <property type="term" value="P:autophagosome assembly"/>
    <property type="evidence" value="ECO:0007669"/>
    <property type="project" value="TreeGrafter"/>
</dbReference>
<proteinExistence type="predicted"/>
<name>A0A9P4NA75_9PLEO</name>
<dbReference type="GO" id="GO:0005829">
    <property type="term" value="C:cytosol"/>
    <property type="evidence" value="ECO:0007669"/>
    <property type="project" value="TreeGrafter"/>
</dbReference>
<dbReference type="PROSITE" id="PS51399">
    <property type="entry name" value="SEP"/>
    <property type="match status" value="1"/>
</dbReference>
<dbReference type="Gene3D" id="3.30.420.210">
    <property type="entry name" value="SEP domain"/>
    <property type="match status" value="1"/>
</dbReference>
<dbReference type="SUPFAM" id="SSF102848">
    <property type="entry name" value="NSFL1 (p97 ATPase) cofactor p47, SEP domain"/>
    <property type="match status" value="1"/>
</dbReference>
<feature type="domain" description="SEP" evidence="4">
    <location>
        <begin position="233"/>
        <end position="298"/>
    </location>
</feature>
<dbReference type="PANTHER" id="PTHR23333:SF20">
    <property type="entry name" value="NSFL1 COFACTOR P47"/>
    <property type="match status" value="1"/>
</dbReference>
<organism evidence="5 6">
    <name type="scientific">Lojkania enalia</name>
    <dbReference type="NCBI Taxonomy" id="147567"/>
    <lineage>
        <taxon>Eukaryota</taxon>
        <taxon>Fungi</taxon>
        <taxon>Dikarya</taxon>
        <taxon>Ascomycota</taxon>
        <taxon>Pezizomycotina</taxon>
        <taxon>Dothideomycetes</taxon>
        <taxon>Pleosporomycetidae</taxon>
        <taxon>Pleosporales</taxon>
        <taxon>Pleosporales incertae sedis</taxon>
        <taxon>Lojkania</taxon>
    </lineage>
</organism>
<dbReference type="CDD" id="cd14273">
    <property type="entry name" value="UBA_TAP-C_like"/>
    <property type="match status" value="1"/>
</dbReference>
<dbReference type="SMART" id="SM00553">
    <property type="entry name" value="SEP"/>
    <property type="match status" value="1"/>
</dbReference>
<feature type="compositionally biased region" description="Basic and acidic residues" evidence="2">
    <location>
        <begin position="133"/>
        <end position="144"/>
    </location>
</feature>
<keyword evidence="6" id="KW-1185">Reference proteome</keyword>
<evidence type="ECO:0000259" key="4">
    <source>
        <dbReference type="PROSITE" id="PS51399"/>
    </source>
</evidence>
<gene>
    <name evidence="5" type="ORF">CC78DRAFT_529241</name>
</gene>
<protein>
    <submittedName>
        <fullName evidence="5">SEP-domain-containing protein</fullName>
    </submittedName>
</protein>
<accession>A0A9P4NA75</accession>
<dbReference type="InterPro" id="IPR036241">
    <property type="entry name" value="NSFL1C_SEP_dom_sf"/>
</dbReference>
<evidence type="ECO:0000259" key="3">
    <source>
        <dbReference type="PROSITE" id="PS50033"/>
    </source>
</evidence>
<reference evidence="6" key="1">
    <citation type="journal article" date="2020" name="Stud. Mycol.">
        <title>101 Dothideomycetes genomes: A test case for predicting lifestyles and emergence of pathogens.</title>
        <authorList>
            <person name="Haridas S."/>
            <person name="Albert R."/>
            <person name="Binder M."/>
            <person name="Bloem J."/>
            <person name="LaButti K."/>
            <person name="Salamov A."/>
            <person name="Andreopoulos B."/>
            <person name="Baker S."/>
            <person name="Barry K."/>
            <person name="Bills G."/>
            <person name="Bluhm B."/>
            <person name="Cannon C."/>
            <person name="Castanera R."/>
            <person name="Culley D."/>
            <person name="Daum C."/>
            <person name="Ezra D."/>
            <person name="Gonzalez J."/>
            <person name="Henrissat B."/>
            <person name="Kuo A."/>
            <person name="Liang C."/>
            <person name="Lipzen A."/>
            <person name="Lutzoni F."/>
            <person name="Magnuson J."/>
            <person name="Mondo S."/>
            <person name="Nolan M."/>
            <person name="Ohm R."/>
            <person name="Pangilinan J."/>
            <person name="Park H.-J."/>
            <person name="Ramirez L."/>
            <person name="Alfaro M."/>
            <person name="Sun H."/>
            <person name="Tritt A."/>
            <person name="Yoshinaga Y."/>
            <person name="Zwiers L.-H."/>
            <person name="Turgeon B."/>
            <person name="Goodwin S."/>
            <person name="Spatafora J."/>
            <person name="Crous P."/>
            <person name="Grigoriev I."/>
        </authorList>
    </citation>
    <scope>NUCLEOTIDE SEQUENCE [LARGE SCALE GENOMIC DNA]</scope>
    <source>
        <strain evidence="6">CBS 304.66</strain>
    </source>
</reference>
<feature type="compositionally biased region" description="Low complexity" evidence="2">
    <location>
        <begin position="91"/>
        <end position="111"/>
    </location>
</feature>
<dbReference type="InterPro" id="IPR029071">
    <property type="entry name" value="Ubiquitin-like_domsf"/>
</dbReference>
<evidence type="ECO:0000313" key="5">
    <source>
        <dbReference type="EMBL" id="KAF2269463.1"/>
    </source>
</evidence>
<dbReference type="EMBL" id="ML986582">
    <property type="protein sequence ID" value="KAF2269463.1"/>
    <property type="molecule type" value="Genomic_DNA"/>
</dbReference>
<dbReference type="SUPFAM" id="SSF54236">
    <property type="entry name" value="Ubiquitin-like"/>
    <property type="match status" value="1"/>
</dbReference>
<dbReference type="GO" id="GO:0043130">
    <property type="term" value="F:ubiquitin binding"/>
    <property type="evidence" value="ECO:0007669"/>
    <property type="project" value="TreeGrafter"/>
</dbReference>
<dbReference type="GO" id="GO:0007030">
    <property type="term" value="P:Golgi organization"/>
    <property type="evidence" value="ECO:0007669"/>
    <property type="project" value="TreeGrafter"/>
</dbReference>
<dbReference type="FunFam" id="3.30.420.210:FF:000002">
    <property type="entry name" value="UBX domain-containing protein 1"/>
    <property type="match status" value="1"/>
</dbReference>
<dbReference type="InterPro" id="IPR001012">
    <property type="entry name" value="UBX_dom"/>
</dbReference>
<dbReference type="GO" id="GO:0031468">
    <property type="term" value="P:nuclear membrane reassembly"/>
    <property type="evidence" value="ECO:0007669"/>
    <property type="project" value="TreeGrafter"/>
</dbReference>
<dbReference type="SMART" id="SM00166">
    <property type="entry name" value="UBX"/>
    <property type="match status" value="1"/>
</dbReference>
<dbReference type="Pfam" id="PF00789">
    <property type="entry name" value="UBX"/>
    <property type="match status" value="1"/>
</dbReference>
<dbReference type="PANTHER" id="PTHR23333">
    <property type="entry name" value="UBX DOMAIN CONTAINING PROTEIN"/>
    <property type="match status" value="1"/>
</dbReference>